<dbReference type="HOGENOM" id="CLU_144660_0_0_9"/>
<dbReference type="STRING" id="573061.Clocel_1336"/>
<proteinExistence type="predicted"/>
<organism evidence="1 2">
    <name type="scientific">Clostridium cellulovorans (strain ATCC 35296 / DSM 3052 / OCM 3 / 743B)</name>
    <dbReference type="NCBI Taxonomy" id="573061"/>
    <lineage>
        <taxon>Bacteria</taxon>
        <taxon>Bacillati</taxon>
        <taxon>Bacillota</taxon>
        <taxon>Clostridia</taxon>
        <taxon>Eubacteriales</taxon>
        <taxon>Clostridiaceae</taxon>
        <taxon>Clostridium</taxon>
    </lineage>
</organism>
<dbReference type="Proteomes" id="UP000002730">
    <property type="component" value="Chromosome"/>
</dbReference>
<evidence type="ECO:0000313" key="1">
    <source>
        <dbReference type="EMBL" id="ADL51089.1"/>
    </source>
</evidence>
<protein>
    <submittedName>
        <fullName evidence="1">Uncharacterized protein</fullName>
    </submittedName>
</protein>
<keyword evidence="2" id="KW-1185">Reference proteome</keyword>
<gene>
    <name evidence="1" type="ordered locus">Clocel_1336</name>
</gene>
<evidence type="ECO:0000313" key="2">
    <source>
        <dbReference type="Proteomes" id="UP000002730"/>
    </source>
</evidence>
<sequence>MGDIIGNREFHCRQFIESWYYDLNNQSDMLFKLTNSYRLLIGGADDFNKIALSKKKDVKNALNRAVELGEIIDEVIKSIDRSKCVILNYNVLKAEALEKILGTIVAEEVAHIIEKNGVIKEL</sequence>
<dbReference type="KEGG" id="ccb:Clocel_1336"/>
<dbReference type="OrthoDB" id="1680245at2"/>
<reference evidence="1 2" key="1">
    <citation type="submission" date="2010-08" db="EMBL/GenBank/DDBJ databases">
        <title>Complete sequence of Clostridium cellulovorans 743B.</title>
        <authorList>
            <consortium name="US DOE Joint Genome Institute"/>
            <person name="Lucas S."/>
            <person name="Copeland A."/>
            <person name="Lapidus A."/>
            <person name="Cheng J.-F."/>
            <person name="Bruce D."/>
            <person name="Goodwin L."/>
            <person name="Pitluck S."/>
            <person name="Chertkov O."/>
            <person name="Detter J.C."/>
            <person name="Han C."/>
            <person name="Tapia R."/>
            <person name="Land M."/>
            <person name="Hauser L."/>
            <person name="Chang Y.-J."/>
            <person name="Jeffries C."/>
            <person name="Kyrpides N."/>
            <person name="Ivanova N."/>
            <person name="Mikhailova N."/>
            <person name="Hemme C.L."/>
            <person name="Woyke T."/>
        </authorList>
    </citation>
    <scope>NUCLEOTIDE SEQUENCE [LARGE SCALE GENOMIC DNA]</scope>
    <source>
        <strain evidence="2">ATCC 35296 / DSM 3052 / OCM 3 / 743B</strain>
    </source>
</reference>
<dbReference type="AlphaFoldDB" id="D9SVG5"/>
<dbReference type="eggNOG" id="ENOG5034AT1">
    <property type="taxonomic scope" value="Bacteria"/>
</dbReference>
<accession>D9SVG5</accession>
<dbReference type="RefSeq" id="WP_010076047.1">
    <property type="nucleotide sequence ID" value="NC_014393.1"/>
</dbReference>
<name>D9SVG5_CLOC7</name>
<dbReference type="EMBL" id="CP002160">
    <property type="protein sequence ID" value="ADL51089.1"/>
    <property type="molecule type" value="Genomic_DNA"/>
</dbReference>